<dbReference type="EMBL" id="BLPG01000001">
    <property type="protein sequence ID" value="GFJ91896.1"/>
    <property type="molecule type" value="Genomic_DNA"/>
</dbReference>
<feature type="transmembrane region" description="Helical" evidence="1">
    <location>
        <begin position="188"/>
        <end position="207"/>
    </location>
</feature>
<protein>
    <submittedName>
        <fullName evidence="2">Exporter of polyketide antibiotics</fullName>
    </submittedName>
</protein>
<evidence type="ECO:0000256" key="1">
    <source>
        <dbReference type="SAM" id="Phobius"/>
    </source>
</evidence>
<keyword evidence="1" id="KW-1133">Transmembrane helix</keyword>
<evidence type="ECO:0000313" key="3">
    <source>
        <dbReference type="Proteomes" id="UP000482960"/>
    </source>
</evidence>
<evidence type="ECO:0000313" key="2">
    <source>
        <dbReference type="EMBL" id="GFJ91896.1"/>
    </source>
</evidence>
<dbReference type="RefSeq" id="WP_173078889.1">
    <property type="nucleotide sequence ID" value="NZ_BAABJB010000017.1"/>
</dbReference>
<feature type="transmembrane region" description="Helical" evidence="1">
    <location>
        <begin position="20"/>
        <end position="40"/>
    </location>
</feature>
<reference evidence="2 3" key="2">
    <citation type="submission" date="2020-03" db="EMBL/GenBank/DDBJ databases">
        <authorList>
            <person name="Ichikawa N."/>
            <person name="Kimura A."/>
            <person name="Kitahashi Y."/>
            <person name="Uohara A."/>
        </authorList>
    </citation>
    <scope>NUCLEOTIDE SEQUENCE [LARGE SCALE GENOMIC DNA]</scope>
    <source>
        <strain evidence="2 3">NBRC 108638</strain>
    </source>
</reference>
<feature type="transmembrane region" description="Helical" evidence="1">
    <location>
        <begin position="155"/>
        <end position="176"/>
    </location>
</feature>
<sequence>MSAYTGTARLARLAVRRDRVQLPLWILGTTLMLVTAVSAAKSQYPTEADRVEVLRTVVDNPTILIFRAAPTEVTVGAVAMFQILTFLAVLAGFMSTLAVVRHTRQNEETGRSELVGATVVGRRAGLTAALVVVAGANAVLGMLLALVLIGYGLPAAGAVAAGAAVGVTGLAFAGIAAVAAQVTQTSRAANGIAAAVIGLAYFLRGFADAFGDVQANGYSIVSAWPSWLSPIGWTEHVRPFAGDRWWVLAFPLVFFAACVGVAFALTARRDVGIGMIPARPGPATGRPALLSPLGLAWRLQRGTLIGWAVGVAVLGATVGSVGETVEQAFLDNEGAANTIEKLAGGAAGSLADTYFAAMMGIFGALTAGYVVQALLRLRSEETGAGEAVLATATGRLRWLGSHLAIAVGGAAVLLLLAGVSTGLVYGVSTGDTAGKLADMTGAAVVQLPAALIFAGFAVAAFGLLPRLSIGLAWAALALSLILGQLGDLLNLPQAVRDLSPFAHVPALPAAEASAGPMLALAAVALALAAAGLALFRRRDLAT</sequence>
<keyword evidence="1" id="KW-0812">Transmembrane</keyword>
<feature type="transmembrane region" description="Helical" evidence="1">
    <location>
        <begin position="79"/>
        <end position="103"/>
    </location>
</feature>
<comment type="caution">
    <text evidence="2">The sequence shown here is derived from an EMBL/GenBank/DDBJ whole genome shotgun (WGS) entry which is preliminary data.</text>
</comment>
<gene>
    <name evidence="2" type="ORF">Prum_055380</name>
</gene>
<feature type="transmembrane region" description="Helical" evidence="1">
    <location>
        <begin position="354"/>
        <end position="375"/>
    </location>
</feature>
<proteinExistence type="predicted"/>
<keyword evidence="3" id="KW-1185">Reference proteome</keyword>
<feature type="transmembrane region" description="Helical" evidence="1">
    <location>
        <begin position="124"/>
        <end position="149"/>
    </location>
</feature>
<keyword evidence="1" id="KW-0472">Membrane</keyword>
<feature type="transmembrane region" description="Helical" evidence="1">
    <location>
        <begin position="304"/>
        <end position="322"/>
    </location>
</feature>
<organism evidence="2 3">
    <name type="scientific">Phytohabitans rumicis</name>
    <dbReference type="NCBI Taxonomy" id="1076125"/>
    <lineage>
        <taxon>Bacteria</taxon>
        <taxon>Bacillati</taxon>
        <taxon>Actinomycetota</taxon>
        <taxon>Actinomycetes</taxon>
        <taxon>Micromonosporales</taxon>
        <taxon>Micromonosporaceae</taxon>
    </lineage>
</organism>
<reference evidence="2 3" key="1">
    <citation type="submission" date="2020-03" db="EMBL/GenBank/DDBJ databases">
        <title>Whole genome shotgun sequence of Phytohabitans rumicis NBRC 108638.</title>
        <authorList>
            <person name="Komaki H."/>
            <person name="Tamura T."/>
        </authorList>
    </citation>
    <scope>NUCLEOTIDE SEQUENCE [LARGE SCALE GENOMIC DNA]</scope>
    <source>
        <strain evidence="2 3">NBRC 108638</strain>
    </source>
</reference>
<feature type="transmembrane region" description="Helical" evidence="1">
    <location>
        <begin position="471"/>
        <end position="492"/>
    </location>
</feature>
<dbReference type="AlphaFoldDB" id="A0A6V8LCU5"/>
<feature type="transmembrane region" description="Helical" evidence="1">
    <location>
        <begin position="245"/>
        <end position="265"/>
    </location>
</feature>
<feature type="transmembrane region" description="Helical" evidence="1">
    <location>
        <begin position="512"/>
        <end position="535"/>
    </location>
</feature>
<feature type="transmembrane region" description="Helical" evidence="1">
    <location>
        <begin position="445"/>
        <end position="464"/>
    </location>
</feature>
<accession>A0A6V8LCU5</accession>
<name>A0A6V8LCU5_9ACTN</name>
<dbReference type="Proteomes" id="UP000482960">
    <property type="component" value="Unassembled WGS sequence"/>
</dbReference>
<feature type="transmembrane region" description="Helical" evidence="1">
    <location>
        <begin position="403"/>
        <end position="425"/>
    </location>
</feature>